<feature type="compositionally biased region" description="Polar residues" evidence="1">
    <location>
        <begin position="90"/>
        <end position="103"/>
    </location>
</feature>
<dbReference type="InterPro" id="IPR007110">
    <property type="entry name" value="Ig-like_dom"/>
</dbReference>
<proteinExistence type="predicted"/>
<dbReference type="PROSITE" id="PS50835">
    <property type="entry name" value="IG_LIKE"/>
    <property type="match status" value="1"/>
</dbReference>
<gene>
    <name evidence="3" type="ORF">FQN60_016522</name>
</gene>
<reference evidence="3 4" key="1">
    <citation type="submission" date="2019-08" db="EMBL/GenBank/DDBJ databases">
        <title>A chromosome-level genome assembly, high-density linkage maps, and genome scans reveal the genomic architecture of hybrid incompatibilities underlying speciation via character displacement in darters (Percidae: Etheostominae).</title>
        <authorList>
            <person name="Moran R.L."/>
            <person name="Catchen J.M."/>
            <person name="Fuller R.C."/>
        </authorList>
    </citation>
    <scope>NUCLEOTIDE SEQUENCE [LARGE SCALE GENOMIC DNA]</scope>
    <source>
        <strain evidence="3">EspeVRDwgs_2016</strain>
        <tissue evidence="3">Muscle</tissue>
    </source>
</reference>
<dbReference type="Gene3D" id="2.60.40.10">
    <property type="entry name" value="Immunoglobulins"/>
    <property type="match status" value="1"/>
</dbReference>
<evidence type="ECO:0000259" key="2">
    <source>
        <dbReference type="PROSITE" id="PS50835"/>
    </source>
</evidence>
<feature type="region of interest" description="Disordered" evidence="1">
    <location>
        <begin position="52"/>
        <end position="103"/>
    </location>
</feature>
<evidence type="ECO:0000313" key="3">
    <source>
        <dbReference type="EMBL" id="KAA8587660.1"/>
    </source>
</evidence>
<dbReference type="InterPro" id="IPR036179">
    <property type="entry name" value="Ig-like_dom_sf"/>
</dbReference>
<dbReference type="SUPFAM" id="SSF48726">
    <property type="entry name" value="Immunoglobulin"/>
    <property type="match status" value="1"/>
</dbReference>
<sequence>VNQCWRQEEISQPQPRRAGSEAVVSVYPQHQSPPGGKSSLLCLASAMFPPAGPVLWKRQGGRSSGGAAPAEESSWRSESGAHRRHLNDPSAENSTLNTVATSP</sequence>
<dbReference type="EMBL" id="VOFY01000012">
    <property type="protein sequence ID" value="KAA8587660.1"/>
    <property type="molecule type" value="Genomic_DNA"/>
</dbReference>
<evidence type="ECO:0000313" key="4">
    <source>
        <dbReference type="Proteomes" id="UP000327493"/>
    </source>
</evidence>
<feature type="region of interest" description="Disordered" evidence="1">
    <location>
        <begin position="1"/>
        <end position="39"/>
    </location>
</feature>
<name>A0A5J5D456_9PERO</name>
<dbReference type="AlphaFoldDB" id="A0A5J5D456"/>
<dbReference type="InterPro" id="IPR013783">
    <property type="entry name" value="Ig-like_fold"/>
</dbReference>
<keyword evidence="4" id="KW-1185">Reference proteome</keyword>
<feature type="non-terminal residue" evidence="3">
    <location>
        <position position="1"/>
    </location>
</feature>
<feature type="compositionally biased region" description="Polar residues" evidence="1">
    <location>
        <begin position="1"/>
        <end position="14"/>
    </location>
</feature>
<comment type="caution">
    <text evidence="3">The sequence shown here is derived from an EMBL/GenBank/DDBJ whole genome shotgun (WGS) entry which is preliminary data.</text>
</comment>
<feature type="domain" description="Ig-like" evidence="2">
    <location>
        <begin position="15"/>
        <end position="103"/>
    </location>
</feature>
<dbReference type="Proteomes" id="UP000327493">
    <property type="component" value="Chromosome 12"/>
</dbReference>
<evidence type="ECO:0000256" key="1">
    <source>
        <dbReference type="SAM" id="MobiDB-lite"/>
    </source>
</evidence>
<organism evidence="3 4">
    <name type="scientific">Etheostoma spectabile</name>
    <name type="common">orangethroat darter</name>
    <dbReference type="NCBI Taxonomy" id="54343"/>
    <lineage>
        <taxon>Eukaryota</taxon>
        <taxon>Metazoa</taxon>
        <taxon>Chordata</taxon>
        <taxon>Craniata</taxon>
        <taxon>Vertebrata</taxon>
        <taxon>Euteleostomi</taxon>
        <taxon>Actinopterygii</taxon>
        <taxon>Neopterygii</taxon>
        <taxon>Teleostei</taxon>
        <taxon>Neoteleostei</taxon>
        <taxon>Acanthomorphata</taxon>
        <taxon>Eupercaria</taxon>
        <taxon>Perciformes</taxon>
        <taxon>Percoidei</taxon>
        <taxon>Percidae</taxon>
        <taxon>Etheostomatinae</taxon>
        <taxon>Etheostoma</taxon>
    </lineage>
</organism>
<protein>
    <recommendedName>
        <fullName evidence="2">Ig-like domain-containing protein</fullName>
    </recommendedName>
</protein>
<feature type="non-terminal residue" evidence="3">
    <location>
        <position position="103"/>
    </location>
</feature>
<accession>A0A5J5D456</accession>